<dbReference type="CDD" id="cd02414">
    <property type="entry name" value="KH-II_Jag"/>
    <property type="match status" value="1"/>
</dbReference>
<dbReference type="PROSITE" id="PS51061">
    <property type="entry name" value="R3H"/>
    <property type="match status" value="1"/>
</dbReference>
<dbReference type="Pfam" id="PF13083">
    <property type="entry name" value="KH_KhpA-B"/>
    <property type="match status" value="1"/>
</dbReference>
<dbReference type="SMART" id="SM00393">
    <property type="entry name" value="R3H"/>
    <property type="match status" value="1"/>
</dbReference>
<dbReference type="AlphaFoldDB" id="A0A7C5YX46"/>
<evidence type="ECO:0000259" key="1">
    <source>
        <dbReference type="PROSITE" id="PS51061"/>
    </source>
</evidence>
<dbReference type="PANTHER" id="PTHR35800:SF1">
    <property type="entry name" value="RNA-BINDING PROTEIN KHPB"/>
    <property type="match status" value="1"/>
</dbReference>
<organism evidence="2">
    <name type="scientific">candidate division CPR3 bacterium</name>
    <dbReference type="NCBI Taxonomy" id="2268181"/>
    <lineage>
        <taxon>Bacteria</taxon>
        <taxon>Bacteria division CPR3</taxon>
    </lineage>
</organism>
<sequence>MTNAKIIEKTKEIVSTIFGYLGVEAEVKVEITEDKGRKIVKIDATGENNLGRLIGFHGKNLEALQLIIQILLVKNCEESVTVALDVNGYREKRELSLKNLAYRIAEQVKKTGKPYELPPLPPAERRIIHITLSEDKDVKTESTGEGEARRVVIKPVNSA</sequence>
<proteinExistence type="predicted"/>
<feature type="domain" description="R3H" evidence="1">
    <location>
        <begin position="91"/>
        <end position="157"/>
    </location>
</feature>
<dbReference type="InterPro" id="IPR039247">
    <property type="entry name" value="KhpB"/>
</dbReference>
<name>A0A7C5YX46_UNCC3</name>
<dbReference type="InterPro" id="IPR001374">
    <property type="entry name" value="R3H_dom"/>
</dbReference>
<gene>
    <name evidence="2" type="ORF">ENL96_00185</name>
</gene>
<dbReference type="CDD" id="cd02644">
    <property type="entry name" value="R3H_jag"/>
    <property type="match status" value="1"/>
</dbReference>
<reference evidence="2" key="1">
    <citation type="journal article" date="2020" name="mSystems">
        <title>Genome- and Community-Level Interaction Insights into Carbon Utilization and Element Cycling Functions of Hydrothermarchaeota in Hydrothermal Sediment.</title>
        <authorList>
            <person name="Zhou Z."/>
            <person name="Liu Y."/>
            <person name="Xu W."/>
            <person name="Pan J."/>
            <person name="Luo Z.H."/>
            <person name="Li M."/>
        </authorList>
    </citation>
    <scope>NUCLEOTIDE SEQUENCE [LARGE SCALE GENOMIC DNA]</scope>
    <source>
        <strain evidence="2">SpSt-1042</strain>
    </source>
</reference>
<dbReference type="InterPro" id="IPR038008">
    <property type="entry name" value="Jag_KH"/>
</dbReference>
<dbReference type="InterPro" id="IPR036867">
    <property type="entry name" value="R3H_dom_sf"/>
</dbReference>
<dbReference type="Gene3D" id="3.30.300.20">
    <property type="match status" value="1"/>
</dbReference>
<comment type="caution">
    <text evidence="2">The sequence shown here is derived from an EMBL/GenBank/DDBJ whole genome shotgun (WGS) entry which is preliminary data.</text>
</comment>
<dbReference type="InterPro" id="IPR015946">
    <property type="entry name" value="KH_dom-like_a/b"/>
</dbReference>
<protein>
    <submittedName>
        <fullName evidence="2">KH domain-containing protein</fullName>
    </submittedName>
</protein>
<dbReference type="PANTHER" id="PTHR35800">
    <property type="entry name" value="PROTEIN JAG"/>
    <property type="match status" value="1"/>
</dbReference>
<dbReference type="InterPro" id="IPR034079">
    <property type="entry name" value="R3H_KhpB"/>
</dbReference>
<dbReference type="GO" id="GO:0003723">
    <property type="term" value="F:RNA binding"/>
    <property type="evidence" value="ECO:0007669"/>
    <property type="project" value="InterPro"/>
</dbReference>
<dbReference type="Pfam" id="PF01424">
    <property type="entry name" value="R3H"/>
    <property type="match status" value="1"/>
</dbReference>
<dbReference type="SUPFAM" id="SSF82708">
    <property type="entry name" value="R3H domain"/>
    <property type="match status" value="1"/>
</dbReference>
<accession>A0A7C5YX46</accession>
<evidence type="ECO:0000313" key="2">
    <source>
        <dbReference type="EMBL" id="HHR91920.1"/>
    </source>
</evidence>
<dbReference type="EMBL" id="DRVY01000009">
    <property type="protein sequence ID" value="HHR91920.1"/>
    <property type="molecule type" value="Genomic_DNA"/>
</dbReference>
<dbReference type="Gene3D" id="3.30.1370.50">
    <property type="entry name" value="R3H-like domain"/>
    <property type="match status" value="1"/>
</dbReference>